<dbReference type="InterPro" id="IPR036388">
    <property type="entry name" value="WH-like_DNA-bd_sf"/>
</dbReference>
<dbReference type="InterPro" id="IPR036390">
    <property type="entry name" value="WH_DNA-bd_sf"/>
</dbReference>
<keyword evidence="1" id="KW-1017">Isopeptide bond</keyword>
<dbReference type="Proteomes" id="UP000238479">
    <property type="component" value="Chromosome 5"/>
</dbReference>
<dbReference type="Gene3D" id="1.20.1310.10">
    <property type="entry name" value="Cullin Repeats"/>
    <property type="match status" value="2"/>
</dbReference>
<dbReference type="InterPro" id="IPR019559">
    <property type="entry name" value="Cullin_neddylation_domain"/>
</dbReference>
<dbReference type="InterPro" id="IPR059120">
    <property type="entry name" value="Cullin-like_AB"/>
</dbReference>
<gene>
    <name evidence="6" type="ORF">RchiOBHm_Chr5g0039591</name>
</gene>
<evidence type="ECO:0000259" key="5">
    <source>
        <dbReference type="PROSITE" id="PS50069"/>
    </source>
</evidence>
<keyword evidence="2" id="KW-0832">Ubl conjugation</keyword>
<dbReference type="FunFam" id="1.20.1310.10:FF:000013">
    <property type="entry name" value="Cullin-1 like"/>
    <property type="match status" value="1"/>
</dbReference>
<organism evidence="6 7">
    <name type="scientific">Rosa chinensis</name>
    <name type="common">China rose</name>
    <dbReference type="NCBI Taxonomy" id="74649"/>
    <lineage>
        <taxon>Eukaryota</taxon>
        <taxon>Viridiplantae</taxon>
        <taxon>Streptophyta</taxon>
        <taxon>Embryophyta</taxon>
        <taxon>Tracheophyta</taxon>
        <taxon>Spermatophyta</taxon>
        <taxon>Magnoliopsida</taxon>
        <taxon>eudicotyledons</taxon>
        <taxon>Gunneridae</taxon>
        <taxon>Pentapetalae</taxon>
        <taxon>rosids</taxon>
        <taxon>fabids</taxon>
        <taxon>Rosales</taxon>
        <taxon>Rosaceae</taxon>
        <taxon>Rosoideae</taxon>
        <taxon>Rosoideae incertae sedis</taxon>
        <taxon>Rosa</taxon>
    </lineage>
</organism>
<dbReference type="SUPFAM" id="SSF46785">
    <property type="entry name" value="Winged helix' DNA-binding domain"/>
    <property type="match status" value="1"/>
</dbReference>
<dbReference type="PROSITE" id="PS01256">
    <property type="entry name" value="CULLIN_1"/>
    <property type="match status" value="1"/>
</dbReference>
<keyword evidence="7" id="KW-1185">Reference proteome</keyword>
<dbReference type="InterPro" id="IPR036317">
    <property type="entry name" value="Cullin_homology_sf"/>
</dbReference>
<dbReference type="InterPro" id="IPR045093">
    <property type="entry name" value="Cullin"/>
</dbReference>
<dbReference type="EMBL" id="PDCK01000043">
    <property type="protein sequence ID" value="PRQ31816.1"/>
    <property type="molecule type" value="Genomic_DNA"/>
</dbReference>
<dbReference type="Gene3D" id="1.10.10.10">
    <property type="entry name" value="Winged helix-like DNA-binding domain superfamily/Winged helix DNA-binding domain"/>
    <property type="match status" value="1"/>
</dbReference>
<dbReference type="PANTHER" id="PTHR11932">
    <property type="entry name" value="CULLIN"/>
    <property type="match status" value="1"/>
</dbReference>
<dbReference type="Pfam" id="PF26557">
    <property type="entry name" value="Cullin_AB"/>
    <property type="match status" value="1"/>
</dbReference>
<name>A0A2P6QCB2_ROSCH</name>
<dbReference type="SMART" id="SM00182">
    <property type="entry name" value="CULLIN"/>
    <property type="match status" value="1"/>
</dbReference>
<dbReference type="STRING" id="74649.A0A2P6QCB2"/>
<comment type="caution">
    <text evidence="6">The sequence shown here is derived from an EMBL/GenBank/DDBJ whole genome shotgun (WGS) entry which is preliminary data.</text>
</comment>
<evidence type="ECO:0000256" key="2">
    <source>
        <dbReference type="ARBA" id="ARBA00022843"/>
    </source>
</evidence>
<dbReference type="InterPro" id="IPR016157">
    <property type="entry name" value="Cullin_CS"/>
</dbReference>
<dbReference type="GO" id="GO:0031625">
    <property type="term" value="F:ubiquitin protein ligase binding"/>
    <property type="evidence" value="ECO:0007669"/>
    <property type="project" value="InterPro"/>
</dbReference>
<evidence type="ECO:0000256" key="4">
    <source>
        <dbReference type="RuleBase" id="RU003829"/>
    </source>
</evidence>
<evidence type="ECO:0000313" key="7">
    <source>
        <dbReference type="Proteomes" id="UP000238479"/>
    </source>
</evidence>
<dbReference type="SUPFAM" id="SSF75632">
    <property type="entry name" value="Cullin homology domain"/>
    <property type="match status" value="1"/>
</dbReference>
<dbReference type="Pfam" id="PF10557">
    <property type="entry name" value="Cullin_Nedd8"/>
    <property type="match status" value="1"/>
</dbReference>
<proteinExistence type="inferred from homology"/>
<evidence type="ECO:0000256" key="3">
    <source>
        <dbReference type="PROSITE-ProRule" id="PRU00330"/>
    </source>
</evidence>
<dbReference type="InterPro" id="IPR001373">
    <property type="entry name" value="Cullin_N"/>
</dbReference>
<dbReference type="Gene3D" id="3.30.230.130">
    <property type="entry name" value="Cullin, Chain C, Domain 2"/>
    <property type="match status" value="1"/>
</dbReference>
<dbReference type="FunFam" id="1.10.10.10:FF:000503">
    <property type="entry name" value="Cullin-1"/>
    <property type="match status" value="1"/>
</dbReference>
<evidence type="ECO:0000313" key="6">
    <source>
        <dbReference type="EMBL" id="PRQ31816.1"/>
    </source>
</evidence>
<dbReference type="OMA" id="MAHFEDF"/>
<comment type="similarity">
    <text evidence="3 4">Belongs to the cullin family.</text>
</comment>
<dbReference type="GO" id="GO:0006511">
    <property type="term" value="P:ubiquitin-dependent protein catabolic process"/>
    <property type="evidence" value="ECO:0007669"/>
    <property type="project" value="InterPro"/>
</dbReference>
<dbReference type="AlphaFoldDB" id="A0A2P6QCB2"/>
<dbReference type="Gramene" id="PRQ31816">
    <property type="protein sequence ID" value="PRQ31816"/>
    <property type="gene ID" value="RchiOBHm_Chr5g0039591"/>
</dbReference>
<feature type="domain" description="Cullin family profile" evidence="5">
    <location>
        <begin position="39"/>
        <end position="268"/>
    </location>
</feature>
<protein>
    <submittedName>
        <fullName evidence="6">Putative cullin protein, neddylation</fullName>
    </submittedName>
</protein>
<dbReference type="InterPro" id="IPR016158">
    <property type="entry name" value="Cullin_homology"/>
</dbReference>
<reference evidence="6 7" key="1">
    <citation type="journal article" date="2018" name="Nat. Genet.">
        <title>The Rosa genome provides new insights in the design of modern roses.</title>
        <authorList>
            <person name="Bendahmane M."/>
        </authorList>
    </citation>
    <scope>NUCLEOTIDE SEQUENCE [LARGE SCALE GENOMIC DNA]</scope>
    <source>
        <strain evidence="7">cv. Old Blush</strain>
    </source>
</reference>
<evidence type="ECO:0000256" key="1">
    <source>
        <dbReference type="ARBA" id="ARBA00022499"/>
    </source>
</evidence>
<dbReference type="Pfam" id="PF00888">
    <property type="entry name" value="Cullin"/>
    <property type="match status" value="1"/>
</dbReference>
<dbReference type="PROSITE" id="PS50069">
    <property type="entry name" value="CULLIN_2"/>
    <property type="match status" value="1"/>
</dbReference>
<sequence>MYDKYVGYVDDCFMKDAFLQKAMREAFEVFCNIPVCGSPSAELLAGFCDSILKKGGCQLSDEATDESFEKVVKVLAYFNEKDVFAEFCRKKLARRLLFDRSANDDRENSFLTKLKQNCGGQFTAKMEGMITDLTLAKDTQTNFKNFLDSNPNLQPGIDLTVTILTTGHWPSYKSSDLNLPEEMVKCVEVFNEFFDTQKKLRKLSWIYSLGTCNVIAKFEPKTMELVASTYQAALLLLFNYADRLSYSEILNQLNLTNEDLVRLLHSLSCAKYKILIKEPNSKTISPNDDFMFNYKFTDKMKRIEIPLLPVDERTKVIEEVDKDRRYAIDAAIVRIMKSRKILGHQELVMESVEQLQRMFKPDITAIKKRIEDLITREYLERDEENPTIFKYLA</sequence>
<dbReference type="SMART" id="SM00884">
    <property type="entry name" value="Cullin_Nedd8"/>
    <property type="match status" value="1"/>
</dbReference>
<dbReference type="GO" id="GO:0031461">
    <property type="term" value="C:cullin-RING ubiquitin ligase complex"/>
    <property type="evidence" value="ECO:0007669"/>
    <property type="project" value="InterPro"/>
</dbReference>
<accession>A0A2P6QCB2</accession>